<dbReference type="EMBL" id="JARTLI010000007">
    <property type="protein sequence ID" value="MED5051515.1"/>
    <property type="molecule type" value="Genomic_DNA"/>
</dbReference>
<dbReference type="Pfam" id="PF01243">
    <property type="entry name" value="PNPOx_N"/>
    <property type="match status" value="1"/>
</dbReference>
<protein>
    <submittedName>
        <fullName evidence="2">Pyridoxamine 5'-phosphate oxidase family protein</fullName>
    </submittedName>
</protein>
<proteinExistence type="predicted"/>
<dbReference type="AlphaFoldDB" id="A0ABD5IT71"/>
<evidence type="ECO:0000313" key="2">
    <source>
        <dbReference type="EMBL" id="MED5051515.1"/>
    </source>
</evidence>
<name>A0ABD5IT71_9BACL</name>
<dbReference type="Proteomes" id="UP001339962">
    <property type="component" value="Unassembled WGS sequence"/>
</dbReference>
<evidence type="ECO:0000259" key="1">
    <source>
        <dbReference type="Pfam" id="PF01243"/>
    </source>
</evidence>
<dbReference type="PANTHER" id="PTHR42815:SF2">
    <property type="entry name" value="FAD-BINDING, PUTATIVE (AFU_ORTHOLOGUE AFUA_6G07600)-RELATED"/>
    <property type="match status" value="1"/>
</dbReference>
<dbReference type="NCBIfam" id="TIGR04025">
    <property type="entry name" value="PPOX_FMN_DR2398"/>
    <property type="match status" value="1"/>
</dbReference>
<dbReference type="PANTHER" id="PTHR42815">
    <property type="entry name" value="FAD-BINDING, PUTATIVE (AFU_ORTHOLOGUE AFUA_6G07600)-RELATED"/>
    <property type="match status" value="1"/>
</dbReference>
<evidence type="ECO:0000313" key="3">
    <source>
        <dbReference type="Proteomes" id="UP001339962"/>
    </source>
</evidence>
<dbReference type="Gene3D" id="2.30.110.10">
    <property type="entry name" value="Electron Transport, Fmn-binding Protein, Chain A"/>
    <property type="match status" value="1"/>
</dbReference>
<dbReference type="RefSeq" id="WP_275900472.1">
    <property type="nucleotide sequence ID" value="NZ_JAHSSG010000013.1"/>
</dbReference>
<organism evidence="2 3">
    <name type="scientific">Anoxybacteroides rupiense</name>
    <dbReference type="NCBI Taxonomy" id="311460"/>
    <lineage>
        <taxon>Bacteria</taxon>
        <taxon>Bacillati</taxon>
        <taxon>Bacillota</taxon>
        <taxon>Bacilli</taxon>
        <taxon>Bacillales</taxon>
        <taxon>Anoxybacillaceae</taxon>
        <taxon>Anoxybacteroides</taxon>
    </lineage>
</organism>
<feature type="domain" description="Pyridoxamine 5'-phosphate oxidase N-terminal" evidence="1">
    <location>
        <begin position="32"/>
        <end position="147"/>
    </location>
</feature>
<sequence length="206" mass="23526">MFQKKVTTEEELRSIMGEPSELVKRKVISYLDHHCQRLISLSPFVVLATADRFGYCDASPRGDMPGFVRVIDEKHLLIPERPGNKRGDSLRNILSNPRIGLLFFIPGWKETLRVNGKACLVRDDAWLEQMAVNKAKPLIAIGVEVEECFIHCAKALLRSKLWQPEAWPSLENFPSAASILHEHARLSDMDVAKIEERLQKSYTKLY</sequence>
<dbReference type="InterPro" id="IPR024029">
    <property type="entry name" value="Pyridox_Oxase_FMN-dep"/>
</dbReference>
<dbReference type="InterPro" id="IPR011576">
    <property type="entry name" value="Pyridox_Oxase_N"/>
</dbReference>
<gene>
    <name evidence="2" type="ORF">P9850_06520</name>
</gene>
<dbReference type="SUPFAM" id="SSF50475">
    <property type="entry name" value="FMN-binding split barrel"/>
    <property type="match status" value="1"/>
</dbReference>
<accession>A0ABD5IT71</accession>
<comment type="caution">
    <text evidence="2">The sequence shown here is derived from an EMBL/GenBank/DDBJ whole genome shotgun (WGS) entry which is preliminary data.</text>
</comment>
<reference evidence="2 3" key="1">
    <citation type="submission" date="2023-03" db="EMBL/GenBank/DDBJ databases">
        <title>Bacillus Genome Sequencing.</title>
        <authorList>
            <person name="Dunlap C."/>
        </authorList>
    </citation>
    <scope>NUCLEOTIDE SEQUENCE [LARGE SCALE GENOMIC DNA]</scope>
    <source>
        <strain evidence="2 3">NRS-38</strain>
    </source>
</reference>
<dbReference type="InterPro" id="IPR012349">
    <property type="entry name" value="Split_barrel_FMN-bd"/>
</dbReference>